<accession>A0ACC0C8R3</accession>
<reference evidence="2" key="1">
    <citation type="journal article" date="2023" name="Nat. Plants">
        <title>Single-cell RNA sequencing provides a high-resolution roadmap for understanding the multicellular compartmentation of specialized metabolism.</title>
        <authorList>
            <person name="Sun S."/>
            <person name="Shen X."/>
            <person name="Li Y."/>
            <person name="Li Y."/>
            <person name="Wang S."/>
            <person name="Li R."/>
            <person name="Zhang H."/>
            <person name="Shen G."/>
            <person name="Guo B."/>
            <person name="Wei J."/>
            <person name="Xu J."/>
            <person name="St-Pierre B."/>
            <person name="Chen S."/>
            <person name="Sun C."/>
        </authorList>
    </citation>
    <scope>NUCLEOTIDE SEQUENCE [LARGE SCALE GENOMIC DNA]</scope>
</reference>
<evidence type="ECO:0000313" key="2">
    <source>
        <dbReference type="Proteomes" id="UP001060085"/>
    </source>
</evidence>
<keyword evidence="2" id="KW-1185">Reference proteome</keyword>
<name>A0ACC0C8R3_CATRO</name>
<dbReference type="Proteomes" id="UP001060085">
    <property type="component" value="Linkage Group LG01"/>
</dbReference>
<gene>
    <name evidence="1" type="ORF">M9H77_02543</name>
</gene>
<comment type="caution">
    <text evidence="1">The sequence shown here is derived from an EMBL/GenBank/DDBJ whole genome shotgun (WGS) entry which is preliminary data.</text>
</comment>
<protein>
    <submittedName>
        <fullName evidence="1">Uncharacterized protein</fullName>
    </submittedName>
</protein>
<sequence>MLDSSDLHQKFNKPHCLSSIMPTITNHSERQNKGLIEKVAMAMIVSGNTVVNPFEACEELKADNIDITCIFKKLHSGMLPILQTEQEMQSTQRAPILSSSQPPRDKMRNSSKGQKS</sequence>
<evidence type="ECO:0000313" key="1">
    <source>
        <dbReference type="EMBL" id="KAI5681316.1"/>
    </source>
</evidence>
<proteinExistence type="predicted"/>
<dbReference type="EMBL" id="CM044701">
    <property type="protein sequence ID" value="KAI5681316.1"/>
    <property type="molecule type" value="Genomic_DNA"/>
</dbReference>
<organism evidence="1 2">
    <name type="scientific">Catharanthus roseus</name>
    <name type="common">Madagascar periwinkle</name>
    <name type="synonym">Vinca rosea</name>
    <dbReference type="NCBI Taxonomy" id="4058"/>
    <lineage>
        <taxon>Eukaryota</taxon>
        <taxon>Viridiplantae</taxon>
        <taxon>Streptophyta</taxon>
        <taxon>Embryophyta</taxon>
        <taxon>Tracheophyta</taxon>
        <taxon>Spermatophyta</taxon>
        <taxon>Magnoliopsida</taxon>
        <taxon>eudicotyledons</taxon>
        <taxon>Gunneridae</taxon>
        <taxon>Pentapetalae</taxon>
        <taxon>asterids</taxon>
        <taxon>lamiids</taxon>
        <taxon>Gentianales</taxon>
        <taxon>Apocynaceae</taxon>
        <taxon>Rauvolfioideae</taxon>
        <taxon>Vinceae</taxon>
        <taxon>Catharanthinae</taxon>
        <taxon>Catharanthus</taxon>
    </lineage>
</organism>